<comment type="caution">
    <text evidence="2">The sequence shown here is derived from an EMBL/GenBank/DDBJ whole genome shotgun (WGS) entry which is preliminary data.</text>
</comment>
<sequence>MAASPLEPPSQLRLVPAGQKPTETSARTVPAAPARGGVLSVAGTDGGHDGKSESMTMKQGPHVNPVIPP</sequence>
<proteinExistence type="predicted"/>
<evidence type="ECO:0000313" key="3">
    <source>
        <dbReference type="Proteomes" id="UP000752171"/>
    </source>
</evidence>
<gene>
    <name evidence="2" type="ORF">AMEX_G4116</name>
</gene>
<dbReference type="EMBL" id="JAICCE010000002">
    <property type="protein sequence ID" value="KAG9281319.1"/>
    <property type="molecule type" value="Genomic_DNA"/>
</dbReference>
<dbReference type="Proteomes" id="UP000752171">
    <property type="component" value="Unassembled WGS sequence"/>
</dbReference>
<feature type="region of interest" description="Disordered" evidence="1">
    <location>
        <begin position="1"/>
        <end position="69"/>
    </location>
</feature>
<organism evidence="2 3">
    <name type="scientific">Astyanax mexicanus</name>
    <name type="common">Blind cave fish</name>
    <name type="synonym">Astyanax fasciatus mexicanus</name>
    <dbReference type="NCBI Taxonomy" id="7994"/>
    <lineage>
        <taxon>Eukaryota</taxon>
        <taxon>Metazoa</taxon>
        <taxon>Chordata</taxon>
        <taxon>Craniata</taxon>
        <taxon>Vertebrata</taxon>
        <taxon>Euteleostomi</taxon>
        <taxon>Actinopterygii</taxon>
        <taxon>Neopterygii</taxon>
        <taxon>Teleostei</taxon>
        <taxon>Ostariophysi</taxon>
        <taxon>Characiformes</taxon>
        <taxon>Characoidei</taxon>
        <taxon>Acestrorhamphidae</taxon>
        <taxon>Acestrorhamphinae</taxon>
        <taxon>Astyanax</taxon>
    </lineage>
</organism>
<evidence type="ECO:0000313" key="2">
    <source>
        <dbReference type="EMBL" id="KAG9281319.1"/>
    </source>
</evidence>
<evidence type="ECO:0000256" key="1">
    <source>
        <dbReference type="SAM" id="MobiDB-lite"/>
    </source>
</evidence>
<name>A0A8T2MB87_ASTMX</name>
<dbReference type="AlphaFoldDB" id="A0A8T2MB87"/>
<protein>
    <submittedName>
        <fullName evidence="2">Uncharacterized protein</fullName>
    </submittedName>
</protein>
<accession>A0A8T2MB87</accession>
<reference evidence="2 3" key="1">
    <citation type="submission" date="2021-07" db="EMBL/GenBank/DDBJ databases">
        <authorList>
            <person name="Imarazene B."/>
            <person name="Zahm M."/>
            <person name="Klopp C."/>
            <person name="Cabau C."/>
            <person name="Beille S."/>
            <person name="Jouanno E."/>
            <person name="Castinel A."/>
            <person name="Lluch J."/>
            <person name="Gil L."/>
            <person name="Kuchtly C."/>
            <person name="Lopez Roques C."/>
            <person name="Donnadieu C."/>
            <person name="Parrinello H."/>
            <person name="Journot L."/>
            <person name="Du K."/>
            <person name="Schartl M."/>
            <person name="Retaux S."/>
            <person name="Guiguen Y."/>
        </authorList>
    </citation>
    <scope>NUCLEOTIDE SEQUENCE [LARGE SCALE GENOMIC DNA]</scope>
    <source>
        <strain evidence="2">Pach_M1</strain>
        <tissue evidence="2">Testis</tissue>
    </source>
</reference>